<keyword evidence="8" id="KW-0238">DNA-binding</keyword>
<evidence type="ECO:0000313" key="12">
    <source>
        <dbReference type="Proteomes" id="UP000602260"/>
    </source>
</evidence>
<dbReference type="InterPro" id="IPR011335">
    <property type="entry name" value="Restrct_endonuc-II-like"/>
</dbReference>
<evidence type="ECO:0000256" key="6">
    <source>
        <dbReference type="ARBA" id="ARBA00022839"/>
    </source>
</evidence>
<dbReference type="GO" id="GO:0006281">
    <property type="term" value="P:DNA repair"/>
    <property type="evidence" value="ECO:0007669"/>
    <property type="project" value="UniProtKB-KW"/>
</dbReference>
<dbReference type="Pfam" id="PF21445">
    <property type="entry name" value="ADDB_N"/>
    <property type="match status" value="1"/>
</dbReference>
<dbReference type="GO" id="GO:0003677">
    <property type="term" value="F:DNA binding"/>
    <property type="evidence" value="ECO:0007669"/>
    <property type="project" value="UniProtKB-KW"/>
</dbReference>
<dbReference type="PANTHER" id="PTHR30591:SF1">
    <property type="entry name" value="RECBCD ENZYME SUBUNIT RECC"/>
    <property type="match status" value="1"/>
</dbReference>
<dbReference type="Pfam" id="PF12705">
    <property type="entry name" value="PDDEXK_1"/>
    <property type="match status" value="1"/>
</dbReference>
<proteinExistence type="predicted"/>
<evidence type="ECO:0000256" key="1">
    <source>
        <dbReference type="ARBA" id="ARBA00022722"/>
    </source>
</evidence>
<dbReference type="SUPFAM" id="SSF52980">
    <property type="entry name" value="Restriction endonuclease-like"/>
    <property type="match status" value="1"/>
</dbReference>
<dbReference type="Proteomes" id="UP000602260">
    <property type="component" value="Unassembled WGS sequence"/>
</dbReference>
<sequence length="1119" mass="124934">MLRILMGRSGSGKTTAVLNRLCQAAEERPQVLMTPEQQSHEAERSLCRAGGPGISLRAEVLSFSRLANRVFQAAGGLGLEELDGGGRLLLMYRAVQETAQQLKVYGRPSKRPAFLQSLLATVDELKSCRVSPEQLIRAGEEAEGPGGDKLTDLGLICGAYEALVAQTALDPRDRLTRAADKLTRCPWARGKDLWLDGFTDFTPQQQEVLRHLLRQANQVTVTLTCDHLEEDEGGTGIFSPARLTAARLLRLAAGEGVFCEVEHPVSDYSTKPDALKHLEQALFGHEDVRPVPQAGAVELFRASSPRAEVEWAAARTLRLARDSGLRFRDIGVVARNYGAYRDLIESIFPRFGIPVFSSAMSDILEKPVLALVTAALDTVAGNYAYDDVFRYLKTGLTDLPQEDRDLLENYVLEWDIRGSAWTQDRPWAWHPRGYGFPWEEADRTLAERLDAARRDVAKPLEALRRNTNKTGRGQAIALYTFLEEIGLPERLAQRVEELKRRGEPLLAEEYRQLWDILCGGLEQCAALLGDQPMDLDEFAALFRLVLSQYEVGAIPVSLDRVTAGETTRQTGHQVKALILLGADDGSIPQASTPPGLLSDDDRSLLALYGLELSGSARELLYREMTTVYLTCTRPSRYLLVSWAASGPGGEERRPSFLAQRLLRLFSDLTVGQEAWDGQFALEAPRPALEQAGWNPRARLALEGLPEYAGELDRQDRAQRWDRGSLSRSAADRLYGRRVAMSASRMDKYRSCHFAYFMRYGLKAEPRRQAGFSAPAYGTFVHYVLEQVMQDEMFQQTRLPGIEPAFGDRERERLAALTREAVERYTQEELGGLEGQSERFQYLFRRLLRSVQAVVENVAQELLSGSFKPISFELGFGRKGELPPVELTVDGVTISVSGFVDRVDGWVRDGRLYLRVVDYKTGKKSFDWTEVWNGLGLQTLLYLFALERQGENLYKMPVESAGVLYLPAHEAVIQGSRTMDDDQWRKAVDKELTRSGLVLNDRGVLDAMEMAGEAGYRFLPLRVSKTSGDVTGEALATAEQFGKLGRHIHRVLEEICRELGRGAIAADPFWRGPDKNACRYCDYAAACHFEEGRGGDCRRWAPKIAAADFWSEVSRDGADD</sequence>
<keyword evidence="2" id="KW-0547">Nucleotide-binding</keyword>
<dbReference type="Gene3D" id="3.40.50.300">
    <property type="entry name" value="P-loop containing nucleotide triphosphate hydrolases"/>
    <property type="match status" value="4"/>
</dbReference>
<keyword evidence="9" id="KW-0234">DNA repair</keyword>
<dbReference type="InterPro" id="IPR038726">
    <property type="entry name" value="PDDEXK_AddAB-type"/>
</dbReference>
<dbReference type="InterPro" id="IPR027417">
    <property type="entry name" value="P-loop_NTPase"/>
</dbReference>
<organism evidence="11 12">
    <name type="scientific">Flintibacter faecis</name>
    <dbReference type="NCBI Taxonomy" id="2763047"/>
    <lineage>
        <taxon>Bacteria</taxon>
        <taxon>Bacillati</taxon>
        <taxon>Bacillota</taxon>
        <taxon>Clostridia</taxon>
        <taxon>Eubacteriales</taxon>
        <taxon>Flintibacter</taxon>
    </lineage>
</organism>
<dbReference type="GO" id="GO:0004386">
    <property type="term" value="F:helicase activity"/>
    <property type="evidence" value="ECO:0007669"/>
    <property type="project" value="UniProtKB-KW"/>
</dbReference>
<evidence type="ECO:0000313" key="11">
    <source>
        <dbReference type="EMBL" id="MBC5717163.1"/>
    </source>
</evidence>
<dbReference type="AlphaFoldDB" id="A0A8J6IZB7"/>
<dbReference type="GO" id="GO:0006310">
    <property type="term" value="P:DNA recombination"/>
    <property type="evidence" value="ECO:0007669"/>
    <property type="project" value="TreeGrafter"/>
</dbReference>
<keyword evidence="5" id="KW-0347">Helicase</keyword>
<dbReference type="GO" id="GO:0005524">
    <property type="term" value="F:ATP binding"/>
    <property type="evidence" value="ECO:0007669"/>
    <property type="project" value="UniProtKB-KW"/>
</dbReference>
<evidence type="ECO:0000256" key="9">
    <source>
        <dbReference type="ARBA" id="ARBA00023204"/>
    </source>
</evidence>
<evidence type="ECO:0000256" key="2">
    <source>
        <dbReference type="ARBA" id="ARBA00022741"/>
    </source>
</evidence>
<keyword evidence="6" id="KW-0269">Exonuclease</keyword>
<feature type="domain" description="UvrD-like helicase C-terminal" evidence="10">
    <location>
        <begin position="266"/>
        <end position="549"/>
    </location>
</feature>
<dbReference type="Gene3D" id="3.90.320.10">
    <property type="match status" value="1"/>
</dbReference>
<dbReference type="InterPro" id="IPR049035">
    <property type="entry name" value="ADDB_N"/>
</dbReference>
<evidence type="ECO:0000256" key="7">
    <source>
        <dbReference type="ARBA" id="ARBA00022840"/>
    </source>
</evidence>
<dbReference type="InterPro" id="IPR011604">
    <property type="entry name" value="PDDEXK-like_dom_sf"/>
</dbReference>
<keyword evidence="12" id="KW-1185">Reference proteome</keyword>
<dbReference type="SUPFAM" id="SSF52540">
    <property type="entry name" value="P-loop containing nucleoside triphosphate hydrolases"/>
    <property type="match status" value="2"/>
</dbReference>
<keyword evidence="7" id="KW-0067">ATP-binding</keyword>
<dbReference type="PANTHER" id="PTHR30591">
    <property type="entry name" value="RECBCD ENZYME SUBUNIT RECC"/>
    <property type="match status" value="1"/>
</dbReference>
<keyword evidence="4" id="KW-0378">Hydrolase</keyword>
<evidence type="ECO:0000256" key="8">
    <source>
        <dbReference type="ARBA" id="ARBA00023125"/>
    </source>
</evidence>
<dbReference type="PROSITE" id="PS51217">
    <property type="entry name" value="UVRD_HELICASE_CTER"/>
    <property type="match status" value="1"/>
</dbReference>
<evidence type="ECO:0000256" key="5">
    <source>
        <dbReference type="ARBA" id="ARBA00022806"/>
    </source>
</evidence>
<protein>
    <submittedName>
        <fullName evidence="11">PD-(D/E)XK nuclease family protein</fullName>
    </submittedName>
</protein>
<comment type="caution">
    <text evidence="11">The sequence shown here is derived from an EMBL/GenBank/DDBJ whole genome shotgun (WGS) entry which is preliminary data.</text>
</comment>
<dbReference type="InterPro" id="IPR014017">
    <property type="entry name" value="DNA_helicase_UvrD-like_C"/>
</dbReference>
<gene>
    <name evidence="11" type="ORF">H8S55_07500</name>
</gene>
<reference evidence="11" key="1">
    <citation type="submission" date="2020-08" db="EMBL/GenBank/DDBJ databases">
        <title>Genome public.</title>
        <authorList>
            <person name="Liu C."/>
            <person name="Sun Q."/>
        </authorList>
    </citation>
    <scope>NUCLEOTIDE SEQUENCE</scope>
    <source>
        <strain evidence="11">BX5</strain>
    </source>
</reference>
<evidence type="ECO:0000259" key="10">
    <source>
        <dbReference type="PROSITE" id="PS51217"/>
    </source>
</evidence>
<keyword evidence="1" id="KW-0540">Nuclease</keyword>
<dbReference type="RefSeq" id="WP_186878455.1">
    <property type="nucleotide sequence ID" value="NZ_JACOPN010000004.1"/>
</dbReference>
<dbReference type="EMBL" id="JACOPN010000004">
    <property type="protein sequence ID" value="MBC5717163.1"/>
    <property type="molecule type" value="Genomic_DNA"/>
</dbReference>
<name>A0A8J6IZB7_9FIRM</name>
<dbReference type="GO" id="GO:0004527">
    <property type="term" value="F:exonuclease activity"/>
    <property type="evidence" value="ECO:0007669"/>
    <property type="project" value="UniProtKB-KW"/>
</dbReference>
<keyword evidence="3" id="KW-0227">DNA damage</keyword>
<evidence type="ECO:0000256" key="3">
    <source>
        <dbReference type="ARBA" id="ARBA00022763"/>
    </source>
</evidence>
<evidence type="ECO:0000256" key="4">
    <source>
        <dbReference type="ARBA" id="ARBA00022801"/>
    </source>
</evidence>
<accession>A0A8J6IZB7</accession>